<dbReference type="KEGG" id="cbw:RR42_m3986"/>
<keyword evidence="2" id="KW-0812">Transmembrane</keyword>
<feature type="transmembrane region" description="Helical" evidence="2">
    <location>
        <begin position="729"/>
        <end position="746"/>
    </location>
</feature>
<feature type="transmembrane region" description="Helical" evidence="2">
    <location>
        <begin position="429"/>
        <end position="450"/>
    </location>
</feature>
<feature type="transmembrane region" description="Helical" evidence="2">
    <location>
        <begin position="826"/>
        <end position="844"/>
    </location>
</feature>
<feature type="transmembrane region" description="Helical" evidence="2">
    <location>
        <begin position="484"/>
        <end position="499"/>
    </location>
</feature>
<feature type="transmembrane region" description="Helical" evidence="2">
    <location>
        <begin position="566"/>
        <end position="587"/>
    </location>
</feature>
<feature type="transmembrane region" description="Helical" evidence="2">
    <location>
        <begin position="405"/>
        <end position="423"/>
    </location>
</feature>
<keyword evidence="2" id="KW-1133">Transmembrane helix</keyword>
<dbReference type="PANTHER" id="PTHR38434">
    <property type="entry name" value="BLL2549 PROTEIN"/>
    <property type="match status" value="1"/>
</dbReference>
<dbReference type="Proteomes" id="UP000031843">
    <property type="component" value="Chromosome main"/>
</dbReference>
<feature type="coiled-coil region" evidence="1">
    <location>
        <begin position="54"/>
        <end position="81"/>
    </location>
</feature>
<sequence length="949" mass="100491">MRWIFGVIGLVLGMVAAGYGGALTGAVLGFGFGWMVSDRPTRPAGEGEAQGVAAAPLEARVLRLEQELSTLKRELASLRGESAGTPSALGAAPGTVVASEFPSFEPAASVAVPAPLPPAAIPIPIPIPIAAAPAPISTPAPAPAPAPAAASARHIEPPLSSTLGPGEPDFVERAISAARGWLLGGNSVVRVGILILFFGVAFLLKYAADNAMLPAEFRLAGVAAGAVVLLLAGWRLRERRAAYALVLQGGGVGVLYLTVFAATKLYGLLPAAAAFPLMVAICALAGGLAVLQNAPALAFTGSAGGFLAPVLISTGGGSHVMLFSYYALLNAGIFAIAWFRAWRQLNLLGFAFTFGIGTAWGALNYRPELLATTEPFLILFFLMYTGIALRYALRRQVSLKDYVDGTLVFGTPLLAMGLQAALVRNIPFAMAWSAVALAAFYLGLAAWLAARRDRLGLLFEAVLALGVIFASLAVPLAFDGRTTSAVWAVEGAAVVWVGVRQQRRLALASGLLLQLAAGAAFAAGSLFDATQLAWPVLNSRYVGTLLLAVAGVFSGWRLHGRPEARAWSAPCAPLGLAAALWGLLWWLGGGVIEIQHWHGVRGWQVRTLLDMLAMFMVLSAWLAHLARRILAWPLAGVPARGMAPLLAVLAVLSCIVPSASPLLGFGALAWLIVFGAAWLLLWRQQDDERDALLAPMHALLFWTVCVLLSTEAYWRLRAYVPEGAWSWSAWAYGYGGLLALLSAWGWRLPWPVGRFQRAYLLYGALPLVALLWLWSLASVSSDGDAAPLFYLPLLNPLDVAQLLAMLAVALWQHRLAAAGLATRPRVLGYAAIATVLLWLNAVLLRALHHWAGVPYTLEGLAGSTLVQASLSMFWTVLALIAMVAATRRGSRALWFVGGALLGVTVVKLFLFDLSFVKGIERIISFIGVGVLLLLIGYFSPLPPKPEEAT</sequence>
<evidence type="ECO:0000256" key="1">
    <source>
        <dbReference type="SAM" id="Coils"/>
    </source>
</evidence>
<reference evidence="3 4" key="1">
    <citation type="journal article" date="2015" name="Genome Announc.">
        <title>Complete Genome Sequence of Cupriavidus basilensis 4G11, Isolated from the Oak Ridge Field Research Center Site.</title>
        <authorList>
            <person name="Ray J."/>
            <person name="Waters R.J."/>
            <person name="Skerker J.M."/>
            <person name="Kuehl J.V."/>
            <person name="Price M.N."/>
            <person name="Huang J."/>
            <person name="Chakraborty R."/>
            <person name="Arkin A.P."/>
            <person name="Deutschbauer A."/>
        </authorList>
    </citation>
    <scope>NUCLEOTIDE SEQUENCE [LARGE SCALE GENOMIC DNA]</scope>
    <source>
        <strain evidence="3">4G11</strain>
    </source>
</reference>
<feature type="transmembrane region" description="Helical" evidence="2">
    <location>
        <begin position="922"/>
        <end position="941"/>
    </location>
</feature>
<evidence type="ECO:0008006" key="5">
    <source>
        <dbReference type="Google" id="ProtNLM"/>
    </source>
</evidence>
<evidence type="ECO:0000256" key="2">
    <source>
        <dbReference type="SAM" id="Phobius"/>
    </source>
</evidence>
<dbReference type="Pfam" id="PF10101">
    <property type="entry name" value="DUF2339"/>
    <property type="match status" value="1"/>
</dbReference>
<organism evidence="3 4">
    <name type="scientific">Cupriavidus basilensis</name>
    <dbReference type="NCBI Taxonomy" id="68895"/>
    <lineage>
        <taxon>Bacteria</taxon>
        <taxon>Pseudomonadati</taxon>
        <taxon>Pseudomonadota</taxon>
        <taxon>Betaproteobacteria</taxon>
        <taxon>Burkholderiales</taxon>
        <taxon>Burkholderiaceae</taxon>
        <taxon>Cupriavidus</taxon>
    </lineage>
</organism>
<dbReference type="InterPro" id="IPR019286">
    <property type="entry name" value="DUF2339_TM"/>
</dbReference>
<feature type="transmembrane region" description="Helical" evidence="2">
    <location>
        <begin position="268"/>
        <end position="291"/>
    </location>
</feature>
<keyword evidence="1" id="KW-0175">Coiled coil</keyword>
<dbReference type="PIRSF" id="PIRSF035905">
    <property type="entry name" value="UCP035905_mp"/>
    <property type="match status" value="1"/>
</dbReference>
<feature type="transmembrane region" description="Helical" evidence="2">
    <location>
        <begin position="892"/>
        <end position="910"/>
    </location>
</feature>
<feature type="transmembrane region" description="Helical" evidence="2">
    <location>
        <begin position="758"/>
        <end position="777"/>
    </location>
</feature>
<dbReference type="EMBL" id="CP010536">
    <property type="protein sequence ID" value="AJG21336.1"/>
    <property type="molecule type" value="Genomic_DNA"/>
</dbReference>
<proteinExistence type="predicted"/>
<feature type="transmembrane region" description="Helical" evidence="2">
    <location>
        <begin position="320"/>
        <end position="338"/>
    </location>
</feature>
<feature type="transmembrane region" description="Helical" evidence="2">
    <location>
        <begin position="662"/>
        <end position="682"/>
    </location>
</feature>
<dbReference type="STRING" id="68895.RR42_m3986"/>
<feature type="transmembrane region" description="Helical" evidence="2">
    <location>
        <begin position="789"/>
        <end position="811"/>
    </location>
</feature>
<keyword evidence="2" id="KW-0472">Membrane</keyword>
<feature type="transmembrane region" description="Helical" evidence="2">
    <location>
        <begin position="345"/>
        <end position="363"/>
    </location>
</feature>
<dbReference type="InterPro" id="IPR014600">
    <property type="entry name" value="UCP035905_mem"/>
</dbReference>
<feature type="transmembrane region" description="Helical" evidence="2">
    <location>
        <begin position="296"/>
        <end position="314"/>
    </location>
</feature>
<feature type="transmembrane region" description="Helical" evidence="2">
    <location>
        <begin position="243"/>
        <end position="262"/>
    </location>
</feature>
<evidence type="ECO:0000313" key="4">
    <source>
        <dbReference type="Proteomes" id="UP000031843"/>
    </source>
</evidence>
<protein>
    <recommendedName>
        <fullName evidence="5">DUF2339 domain-containing protein</fullName>
    </recommendedName>
</protein>
<gene>
    <name evidence="3" type="ORF">RR42_m3986</name>
</gene>
<accession>A0A0C4YL13</accession>
<dbReference type="PANTHER" id="PTHR38434:SF1">
    <property type="entry name" value="BLL2549 PROTEIN"/>
    <property type="match status" value="1"/>
</dbReference>
<feature type="transmembrane region" description="Helical" evidence="2">
    <location>
        <begin position="637"/>
        <end position="656"/>
    </location>
</feature>
<feature type="transmembrane region" description="Helical" evidence="2">
    <location>
        <begin position="457"/>
        <end position="478"/>
    </location>
</feature>
<evidence type="ECO:0000313" key="3">
    <source>
        <dbReference type="EMBL" id="AJG21336.1"/>
    </source>
</evidence>
<dbReference type="RefSeq" id="WP_043350472.1">
    <property type="nucleotide sequence ID" value="NZ_CP010536.1"/>
</dbReference>
<feature type="transmembrane region" description="Helical" evidence="2">
    <location>
        <begin position="506"/>
        <end position="527"/>
    </location>
</feature>
<feature type="transmembrane region" description="Helical" evidence="2">
    <location>
        <begin position="219"/>
        <end position="236"/>
    </location>
</feature>
<feature type="transmembrane region" description="Helical" evidence="2">
    <location>
        <begin position="539"/>
        <end position="559"/>
    </location>
</feature>
<dbReference type="OrthoDB" id="207428at2"/>
<keyword evidence="4" id="KW-1185">Reference proteome</keyword>
<feature type="transmembrane region" description="Helical" evidence="2">
    <location>
        <begin position="375"/>
        <end position="393"/>
    </location>
</feature>
<name>A0A0C4YL13_9BURK</name>
<feature type="transmembrane region" description="Helical" evidence="2">
    <location>
        <begin position="691"/>
        <end position="709"/>
    </location>
</feature>
<feature type="transmembrane region" description="Helical" evidence="2">
    <location>
        <begin position="864"/>
        <end position="885"/>
    </location>
</feature>
<feature type="transmembrane region" description="Helical" evidence="2">
    <location>
        <begin position="188"/>
        <end position="207"/>
    </location>
</feature>
<feature type="transmembrane region" description="Helical" evidence="2">
    <location>
        <begin position="607"/>
        <end position="625"/>
    </location>
</feature>
<feature type="transmembrane region" description="Helical" evidence="2">
    <location>
        <begin position="6"/>
        <end position="32"/>
    </location>
</feature>
<dbReference type="AlphaFoldDB" id="A0A0C4YL13"/>